<accession>A0A8J2R4T9</accession>
<dbReference type="EMBL" id="CAKASE010000066">
    <property type="protein sequence ID" value="CAG9570794.1"/>
    <property type="molecule type" value="Genomic_DNA"/>
</dbReference>
<organism evidence="1 2">
    <name type="scientific">Danaus chrysippus</name>
    <name type="common">African queen</name>
    <dbReference type="NCBI Taxonomy" id="151541"/>
    <lineage>
        <taxon>Eukaryota</taxon>
        <taxon>Metazoa</taxon>
        <taxon>Ecdysozoa</taxon>
        <taxon>Arthropoda</taxon>
        <taxon>Hexapoda</taxon>
        <taxon>Insecta</taxon>
        <taxon>Pterygota</taxon>
        <taxon>Neoptera</taxon>
        <taxon>Endopterygota</taxon>
        <taxon>Lepidoptera</taxon>
        <taxon>Glossata</taxon>
        <taxon>Ditrysia</taxon>
        <taxon>Papilionoidea</taxon>
        <taxon>Nymphalidae</taxon>
        <taxon>Danainae</taxon>
        <taxon>Danaini</taxon>
        <taxon>Danaina</taxon>
        <taxon>Danaus</taxon>
        <taxon>Anosia</taxon>
    </lineage>
</organism>
<evidence type="ECO:0000313" key="2">
    <source>
        <dbReference type="Proteomes" id="UP000789524"/>
    </source>
</evidence>
<protein>
    <submittedName>
        <fullName evidence="1">(African queen) hypothetical protein</fullName>
    </submittedName>
</protein>
<gene>
    <name evidence="1" type="ORF">DCHRY22_LOCUS9464</name>
</gene>
<dbReference type="AlphaFoldDB" id="A0A8J2R4T9"/>
<proteinExistence type="predicted"/>
<comment type="caution">
    <text evidence="1">The sequence shown here is derived from an EMBL/GenBank/DDBJ whole genome shotgun (WGS) entry which is preliminary data.</text>
</comment>
<evidence type="ECO:0000313" key="1">
    <source>
        <dbReference type="EMBL" id="CAG9570794.1"/>
    </source>
</evidence>
<reference evidence="1" key="1">
    <citation type="submission" date="2021-09" db="EMBL/GenBank/DDBJ databases">
        <authorList>
            <person name="Martin H S."/>
        </authorList>
    </citation>
    <scope>NUCLEOTIDE SEQUENCE</scope>
</reference>
<dbReference type="Proteomes" id="UP000789524">
    <property type="component" value="Unassembled WGS sequence"/>
</dbReference>
<keyword evidence="2" id="KW-1185">Reference proteome</keyword>
<sequence length="238" mass="26845">MSTSVTYGSPLWRYSSLHHLWAPSYSLPNQACNDVVNEKVSSICRVRIGELDSNFECAYLGDSQLLMTDGADIYQPFGQIWLLNSFPRFSWTRRRYVPRLSTSVTYGSPLWRYSSLHHLWAPSYSLPNQACNDVVNEKVSSICRVRIGELDSNFECAYLGDSQLLIQRQRPTPLPLVREVNDHRGLAAGSRRPPHAQDAAPRLINTAAPARSDLSSIRPVASVSGRGLKKERARELKR</sequence>
<name>A0A8J2R4T9_9NEOP</name>